<dbReference type="AlphaFoldDB" id="A0A645F778"/>
<proteinExistence type="predicted"/>
<accession>A0A645F778</accession>
<protein>
    <submittedName>
        <fullName evidence="2">Uncharacterized protein</fullName>
    </submittedName>
</protein>
<gene>
    <name evidence="2" type="ORF">SDC9_155615</name>
</gene>
<comment type="caution">
    <text evidence="2">The sequence shown here is derived from an EMBL/GenBank/DDBJ whole genome shotgun (WGS) entry which is preliminary data.</text>
</comment>
<name>A0A645F778_9ZZZZ</name>
<reference evidence="2" key="1">
    <citation type="submission" date="2019-08" db="EMBL/GenBank/DDBJ databases">
        <authorList>
            <person name="Kucharzyk K."/>
            <person name="Murdoch R.W."/>
            <person name="Higgins S."/>
            <person name="Loffler F."/>
        </authorList>
    </citation>
    <scope>NUCLEOTIDE SEQUENCE</scope>
</reference>
<feature type="transmembrane region" description="Helical" evidence="1">
    <location>
        <begin position="56"/>
        <end position="82"/>
    </location>
</feature>
<feature type="transmembrane region" description="Helical" evidence="1">
    <location>
        <begin position="120"/>
        <end position="141"/>
    </location>
</feature>
<dbReference type="EMBL" id="VSSQ01054370">
    <property type="protein sequence ID" value="MPN08333.1"/>
    <property type="molecule type" value="Genomic_DNA"/>
</dbReference>
<keyword evidence="1" id="KW-0812">Transmembrane</keyword>
<feature type="transmembrane region" description="Helical" evidence="1">
    <location>
        <begin position="94"/>
        <end position="113"/>
    </location>
</feature>
<evidence type="ECO:0000313" key="2">
    <source>
        <dbReference type="EMBL" id="MPN08333.1"/>
    </source>
</evidence>
<evidence type="ECO:0000256" key="1">
    <source>
        <dbReference type="SAM" id="Phobius"/>
    </source>
</evidence>
<keyword evidence="1" id="KW-1133">Transmembrane helix</keyword>
<organism evidence="2">
    <name type="scientific">bioreactor metagenome</name>
    <dbReference type="NCBI Taxonomy" id="1076179"/>
    <lineage>
        <taxon>unclassified sequences</taxon>
        <taxon>metagenomes</taxon>
        <taxon>ecological metagenomes</taxon>
    </lineage>
</organism>
<feature type="transmembrane region" description="Helical" evidence="1">
    <location>
        <begin position="161"/>
        <end position="184"/>
    </location>
</feature>
<keyword evidence="1" id="KW-0472">Membrane</keyword>
<sequence length="199" mass="21004">MLLGTASFIVSGVMACIVISLFDNYILATIIAGGIGELLLGLFLRMRQKISRMAIAGIVGMPVGLIISFLLAGGFGSLFSLMDMRFENSAIPDISAIILMGIIFGAVVGSIIYGRKSIWLFSVVCGAAAIPSGLLVAVMNSGGYLKIWLDNLLDAFGKIDLNFLAITISLGIGMGLSIGLYNILKQKSADSSFLRQDKG</sequence>
<feature type="transmembrane region" description="Helical" evidence="1">
    <location>
        <begin position="25"/>
        <end position="44"/>
    </location>
</feature>